<dbReference type="PANTHER" id="PTHR37563">
    <property type="entry name" value="PHYTANOYL-COA DIOXYGENASE FAMILY PROTEIN (AFU_ORTHOLOGUE AFUA_2G03330)"/>
    <property type="match status" value="1"/>
</dbReference>
<dbReference type="Proteomes" id="UP000030752">
    <property type="component" value="Unassembled WGS sequence"/>
</dbReference>
<feature type="region of interest" description="Disordered" evidence="1">
    <location>
        <begin position="1"/>
        <end position="38"/>
    </location>
</feature>
<keyword evidence="3" id="KW-1185">Reference proteome</keyword>
<evidence type="ECO:0000256" key="1">
    <source>
        <dbReference type="SAM" id="MobiDB-lite"/>
    </source>
</evidence>
<evidence type="ECO:0008006" key="4">
    <source>
        <dbReference type="Google" id="ProtNLM"/>
    </source>
</evidence>
<dbReference type="VEuPathDB" id="FungiDB:HMPREF1541_08045"/>
<name>W2RL54_CYPE1</name>
<reference evidence="2 3" key="1">
    <citation type="submission" date="2013-03" db="EMBL/GenBank/DDBJ databases">
        <title>The Genome Sequence of Phialophora europaea CBS 101466.</title>
        <authorList>
            <consortium name="The Broad Institute Genomics Platform"/>
            <person name="Cuomo C."/>
            <person name="de Hoog S."/>
            <person name="Gorbushina A."/>
            <person name="Walker B."/>
            <person name="Young S.K."/>
            <person name="Zeng Q."/>
            <person name="Gargeya S."/>
            <person name="Fitzgerald M."/>
            <person name="Haas B."/>
            <person name="Abouelleil A."/>
            <person name="Allen A.W."/>
            <person name="Alvarado L."/>
            <person name="Arachchi H.M."/>
            <person name="Berlin A.M."/>
            <person name="Chapman S.B."/>
            <person name="Gainer-Dewar J."/>
            <person name="Goldberg J."/>
            <person name="Griggs A."/>
            <person name="Gujja S."/>
            <person name="Hansen M."/>
            <person name="Howarth C."/>
            <person name="Imamovic A."/>
            <person name="Ireland A."/>
            <person name="Larimer J."/>
            <person name="McCowan C."/>
            <person name="Murphy C."/>
            <person name="Pearson M."/>
            <person name="Poon T.W."/>
            <person name="Priest M."/>
            <person name="Roberts A."/>
            <person name="Saif S."/>
            <person name="Shea T."/>
            <person name="Sisk P."/>
            <person name="Sykes S."/>
            <person name="Wortman J."/>
            <person name="Nusbaum C."/>
            <person name="Birren B."/>
        </authorList>
    </citation>
    <scope>NUCLEOTIDE SEQUENCE [LARGE SCALE GENOMIC DNA]</scope>
    <source>
        <strain evidence="2 3">CBS 101466</strain>
    </source>
</reference>
<dbReference type="Gene3D" id="2.60.120.620">
    <property type="entry name" value="q2cbj1_9rhob like domain"/>
    <property type="match status" value="1"/>
</dbReference>
<dbReference type="InterPro" id="IPR008775">
    <property type="entry name" value="Phytyl_CoA_dOase-like"/>
</dbReference>
<protein>
    <recommendedName>
        <fullName evidence="4">Phytanoyl-CoA dioxygenase</fullName>
    </recommendedName>
</protein>
<dbReference type="InParanoid" id="W2RL54"/>
<dbReference type="EMBL" id="KB822724">
    <property type="protein sequence ID" value="ETN37055.1"/>
    <property type="molecule type" value="Genomic_DNA"/>
</dbReference>
<dbReference type="InterPro" id="IPR051961">
    <property type="entry name" value="Fungal_Metabolite_Diox"/>
</dbReference>
<evidence type="ECO:0000313" key="2">
    <source>
        <dbReference type="EMBL" id="ETN37055.1"/>
    </source>
</evidence>
<dbReference type="Pfam" id="PF05721">
    <property type="entry name" value="PhyH"/>
    <property type="match status" value="1"/>
</dbReference>
<dbReference type="AlphaFoldDB" id="W2RL54"/>
<dbReference type="HOGENOM" id="CLU_043410_1_0_1"/>
<proteinExistence type="predicted"/>
<dbReference type="GeneID" id="19975384"/>
<dbReference type="PANTHER" id="PTHR37563:SF2">
    <property type="entry name" value="PHYTANOYL-COA DIOXYGENASE FAMILY PROTEIN (AFU_ORTHOLOGUE AFUA_2G03330)"/>
    <property type="match status" value="1"/>
</dbReference>
<dbReference type="eggNOG" id="ENOG502SMVV">
    <property type="taxonomic scope" value="Eukaryota"/>
</dbReference>
<dbReference type="SUPFAM" id="SSF51197">
    <property type="entry name" value="Clavaminate synthase-like"/>
    <property type="match status" value="1"/>
</dbReference>
<dbReference type="RefSeq" id="XP_008720587.1">
    <property type="nucleotide sequence ID" value="XM_008722365.1"/>
</dbReference>
<dbReference type="OrthoDB" id="407832at2759"/>
<accession>W2RL54</accession>
<evidence type="ECO:0000313" key="3">
    <source>
        <dbReference type="Proteomes" id="UP000030752"/>
    </source>
</evidence>
<organism evidence="2 3">
    <name type="scientific">Cyphellophora europaea (strain CBS 101466)</name>
    <name type="common">Phialophora europaea</name>
    <dbReference type="NCBI Taxonomy" id="1220924"/>
    <lineage>
        <taxon>Eukaryota</taxon>
        <taxon>Fungi</taxon>
        <taxon>Dikarya</taxon>
        <taxon>Ascomycota</taxon>
        <taxon>Pezizomycotina</taxon>
        <taxon>Eurotiomycetes</taxon>
        <taxon>Chaetothyriomycetidae</taxon>
        <taxon>Chaetothyriales</taxon>
        <taxon>Cyphellophoraceae</taxon>
        <taxon>Cyphellophora</taxon>
    </lineage>
</organism>
<gene>
    <name evidence="2" type="ORF">HMPREF1541_08045</name>
</gene>
<sequence>MASSATSNIEGPPSTGDNPHRYDAGARIPSVDQHGDNPVTIRLSDEELQTGQTHPETVQQLLTYFHRDGFVVLENAIPDDLIDSLYTQMVSDNDIYLSKPFLQYNQGHLTKNISQIPPLTPKHLHRDFYANPHMLRVLENLLGPCPEIRFINSNVALPHADSRGRQAVHSDVNHRYPSIPFGIVVNTYLQDSDAANGVTEVWCGTHAAYDQDWQQVGRETGWIRKEAIQHRGRVRPPVQPRVRRGAMCIRDLRLWHAGMPNLSDRHRIMLAVDYFAAWYECPMKVRLPLSLKRRVEREWAISTKGIEWVDGEVDYLNQPFYLNMTQDPEMYIRQTEHGFEDWRARATGKYPFDRAKVTEQNYWTPDGQE</sequence>